<keyword evidence="1" id="KW-0479">Metal-binding</keyword>
<dbReference type="AlphaFoldDB" id="A0A846MAQ0"/>
<gene>
    <name evidence="3" type="ORF">FHS54_002901</name>
</gene>
<evidence type="ECO:0000256" key="2">
    <source>
        <dbReference type="ARBA" id="ARBA00023004"/>
    </source>
</evidence>
<dbReference type="PANTHER" id="PTHR20883:SF15">
    <property type="entry name" value="PHYTANOYL-COA DIOXYGENASE DOMAIN-CONTAINING PROTEIN 1"/>
    <property type="match status" value="1"/>
</dbReference>
<reference evidence="3 4" key="1">
    <citation type="submission" date="2020-03" db="EMBL/GenBank/DDBJ databases">
        <title>Genomic Encyclopedia of Type Strains, Phase IV (KMG-IV): sequencing the most valuable type-strain genomes for metagenomic binning, comparative biology and taxonomic classification.</title>
        <authorList>
            <person name="Goeker M."/>
        </authorList>
    </citation>
    <scope>NUCLEOTIDE SEQUENCE [LARGE SCALE GENOMIC DNA]</scope>
    <source>
        <strain evidence="3 4">DSM 21299</strain>
    </source>
</reference>
<organism evidence="3 4">
    <name type="scientific">Sphingobium vermicomposti</name>
    <dbReference type="NCBI Taxonomy" id="529005"/>
    <lineage>
        <taxon>Bacteria</taxon>
        <taxon>Pseudomonadati</taxon>
        <taxon>Pseudomonadota</taxon>
        <taxon>Alphaproteobacteria</taxon>
        <taxon>Sphingomonadales</taxon>
        <taxon>Sphingomonadaceae</taxon>
        <taxon>Sphingobium</taxon>
    </lineage>
</organism>
<evidence type="ECO:0000313" key="4">
    <source>
        <dbReference type="Proteomes" id="UP000576821"/>
    </source>
</evidence>
<dbReference type="InterPro" id="IPR008775">
    <property type="entry name" value="Phytyl_CoA_dOase-like"/>
</dbReference>
<sequence length="266" mass="29144">MTLQHLPNTATVEEATEVLREHGYVIIDQLVPASVTDQVLADLLPFAPKAQETDEEWGGNYAYRIGKLIARSQTGRDLVMNPLVLGVVKNILTGASTFQLCTTELISLNPGAPAQVLHTDELLYDDFVFPDDCVACCNTLWAITDYTEENGATRIVPGSHARPPANYTIEDTVPAEMSRGSVLIFSGKLWHAAGSNRSTEVRRSQAINYSLGWLRQGENQYLACPPETARTLPEDLLKVMGYQVGPKYGYGHVGAQADPLQELLQA</sequence>
<evidence type="ECO:0000256" key="1">
    <source>
        <dbReference type="ARBA" id="ARBA00022723"/>
    </source>
</evidence>
<dbReference type="SUPFAM" id="SSF51197">
    <property type="entry name" value="Clavaminate synthase-like"/>
    <property type="match status" value="1"/>
</dbReference>
<dbReference type="Proteomes" id="UP000576821">
    <property type="component" value="Unassembled WGS sequence"/>
</dbReference>
<dbReference type="Pfam" id="PF05721">
    <property type="entry name" value="PhyH"/>
    <property type="match status" value="1"/>
</dbReference>
<keyword evidence="4" id="KW-1185">Reference proteome</keyword>
<evidence type="ECO:0000313" key="3">
    <source>
        <dbReference type="EMBL" id="NIJ17901.1"/>
    </source>
</evidence>
<dbReference type="Gene3D" id="2.60.120.620">
    <property type="entry name" value="q2cbj1_9rhob like domain"/>
    <property type="match status" value="1"/>
</dbReference>
<dbReference type="EMBL" id="JAASQR010000004">
    <property type="protein sequence ID" value="NIJ17901.1"/>
    <property type="molecule type" value="Genomic_DNA"/>
</dbReference>
<protein>
    <recommendedName>
        <fullName evidence="5">Phytanoyl-CoA dioxygenase</fullName>
    </recommendedName>
</protein>
<dbReference type="GO" id="GO:0016706">
    <property type="term" value="F:2-oxoglutarate-dependent dioxygenase activity"/>
    <property type="evidence" value="ECO:0007669"/>
    <property type="project" value="UniProtKB-ARBA"/>
</dbReference>
<accession>A0A846MAQ0</accession>
<keyword evidence="2" id="KW-0408">Iron</keyword>
<name>A0A846MAQ0_9SPHN</name>
<comment type="caution">
    <text evidence="3">The sequence shown here is derived from an EMBL/GenBank/DDBJ whole genome shotgun (WGS) entry which is preliminary data.</text>
</comment>
<proteinExistence type="predicted"/>
<dbReference type="GO" id="GO:0005506">
    <property type="term" value="F:iron ion binding"/>
    <property type="evidence" value="ECO:0007669"/>
    <property type="project" value="UniProtKB-ARBA"/>
</dbReference>
<dbReference type="PANTHER" id="PTHR20883">
    <property type="entry name" value="PHYTANOYL-COA DIOXYGENASE DOMAIN CONTAINING 1"/>
    <property type="match status" value="1"/>
</dbReference>
<dbReference type="RefSeq" id="WP_167304769.1">
    <property type="nucleotide sequence ID" value="NZ_JAASQR010000004.1"/>
</dbReference>
<evidence type="ECO:0008006" key="5">
    <source>
        <dbReference type="Google" id="ProtNLM"/>
    </source>
</evidence>